<evidence type="ECO:0000256" key="1">
    <source>
        <dbReference type="SAM" id="MobiDB-lite"/>
    </source>
</evidence>
<dbReference type="Proteomes" id="UP000694551">
    <property type="component" value="Unplaced"/>
</dbReference>
<name>A0A8D0F8L2_STROC</name>
<dbReference type="Ensembl" id="ENSSOCT00000011986.1">
    <property type="protein sequence ID" value="ENSSOCP00000011668.1"/>
    <property type="gene ID" value="ENSSOCG00000008847.1"/>
</dbReference>
<dbReference type="InterPro" id="IPR049134">
    <property type="entry name" value="MCLN_ECD"/>
</dbReference>
<organism evidence="4 5">
    <name type="scientific">Strix occidentalis caurina</name>
    <name type="common">northern spotted owl</name>
    <dbReference type="NCBI Taxonomy" id="311401"/>
    <lineage>
        <taxon>Eukaryota</taxon>
        <taxon>Metazoa</taxon>
        <taxon>Chordata</taxon>
        <taxon>Craniata</taxon>
        <taxon>Vertebrata</taxon>
        <taxon>Euteleostomi</taxon>
        <taxon>Archelosauria</taxon>
        <taxon>Archosauria</taxon>
        <taxon>Dinosauria</taxon>
        <taxon>Saurischia</taxon>
        <taxon>Theropoda</taxon>
        <taxon>Coelurosauria</taxon>
        <taxon>Aves</taxon>
        <taxon>Neognathae</taxon>
        <taxon>Neoaves</taxon>
        <taxon>Telluraves</taxon>
        <taxon>Strigiformes</taxon>
        <taxon>Strigidae</taxon>
        <taxon>Strix</taxon>
    </lineage>
</organism>
<keyword evidence="5" id="KW-1185">Reference proteome</keyword>
<sequence length="354" mass="39854">GRGGRGDVSSLSHHPETERLLGRGPGYGTTESPVVAEEEELRRRLKYFFMSPCDKYRARGRRPVKLGLQLAKILLVTVQLILFGLSNQMVVTFKEENTIAFKHLFLKDYVDGADDSYAVYTQRDLYDRRLLRQYLAIPNETIGRYAYVRGESGGNQSALMLCQQYYRKGRIDPANDTFNIDPKIVTDCLGVDPEDPQPLPPELDRLTNTLSRRLINVTIQFKLKAINIQTIINNEIPDCYTFTITITFDNKAHSGRVKIRLDNQADIKECKDPSVASVPKRPPCVFAGDNSFRLFFDVVVILVCSLSFILCARSIIRGLLLQHVSVATKGHAESCLAAVWWLVAPGFHSPLACD</sequence>
<proteinExistence type="predicted"/>
<evidence type="ECO:0000259" key="3">
    <source>
        <dbReference type="Pfam" id="PF21381"/>
    </source>
</evidence>
<dbReference type="PANTHER" id="PTHR12127">
    <property type="entry name" value="MUCOLIPIN"/>
    <property type="match status" value="1"/>
</dbReference>
<keyword evidence="2" id="KW-0472">Membrane</keyword>
<evidence type="ECO:0000313" key="5">
    <source>
        <dbReference type="Proteomes" id="UP000694551"/>
    </source>
</evidence>
<feature type="domain" description="Mucolipin extracytosolic" evidence="3">
    <location>
        <begin position="90"/>
        <end position="271"/>
    </location>
</feature>
<dbReference type="Pfam" id="PF21381">
    <property type="entry name" value="MCLN_ECD"/>
    <property type="match status" value="1"/>
</dbReference>
<dbReference type="GO" id="GO:0005765">
    <property type="term" value="C:lysosomal membrane"/>
    <property type="evidence" value="ECO:0007669"/>
    <property type="project" value="TreeGrafter"/>
</dbReference>
<protein>
    <submittedName>
        <fullName evidence="4">Mucolipin 1</fullName>
    </submittedName>
</protein>
<dbReference type="PANTHER" id="PTHR12127:SF6">
    <property type="entry name" value="MUCOLIPIN-1"/>
    <property type="match status" value="1"/>
</dbReference>
<reference evidence="4" key="2">
    <citation type="submission" date="2025-09" db="UniProtKB">
        <authorList>
            <consortium name="Ensembl"/>
        </authorList>
    </citation>
    <scope>IDENTIFICATION</scope>
</reference>
<evidence type="ECO:0000313" key="4">
    <source>
        <dbReference type="Ensembl" id="ENSSOCP00000011668.1"/>
    </source>
</evidence>
<dbReference type="AlphaFoldDB" id="A0A8D0F8L2"/>
<dbReference type="GO" id="GO:0005886">
    <property type="term" value="C:plasma membrane"/>
    <property type="evidence" value="ECO:0007669"/>
    <property type="project" value="TreeGrafter"/>
</dbReference>
<evidence type="ECO:0000256" key="2">
    <source>
        <dbReference type="SAM" id="Phobius"/>
    </source>
</evidence>
<feature type="transmembrane region" description="Helical" evidence="2">
    <location>
        <begin position="292"/>
        <end position="312"/>
    </location>
</feature>
<reference evidence="4" key="1">
    <citation type="submission" date="2025-08" db="UniProtKB">
        <authorList>
            <consortium name="Ensembl"/>
        </authorList>
    </citation>
    <scope>IDENTIFICATION</scope>
</reference>
<dbReference type="InterPro" id="IPR039031">
    <property type="entry name" value="Mucolipin"/>
</dbReference>
<feature type="region of interest" description="Disordered" evidence="1">
    <location>
        <begin position="1"/>
        <end position="35"/>
    </location>
</feature>
<dbReference type="GO" id="GO:0072345">
    <property type="term" value="F:NAADP-sensitive calcium-release channel activity"/>
    <property type="evidence" value="ECO:0007669"/>
    <property type="project" value="TreeGrafter"/>
</dbReference>
<accession>A0A8D0F8L2</accession>
<keyword evidence="2" id="KW-1133">Transmembrane helix</keyword>
<keyword evidence="2" id="KW-0812">Transmembrane</keyword>